<dbReference type="EMBL" id="KE164538">
    <property type="protein sequence ID" value="EPQ18509.1"/>
    <property type="molecule type" value="Genomic_DNA"/>
</dbReference>
<reference evidence="1 2" key="1">
    <citation type="journal article" date="2013" name="Nat. Commun.">
        <title>Genome analysis reveals insights into physiology and longevity of the Brandt's bat Myotis brandtii.</title>
        <authorList>
            <person name="Seim I."/>
            <person name="Fang X."/>
            <person name="Xiong Z."/>
            <person name="Lobanov A.V."/>
            <person name="Huang Z."/>
            <person name="Ma S."/>
            <person name="Feng Y."/>
            <person name="Turanov A.A."/>
            <person name="Zhu Y."/>
            <person name="Lenz T.L."/>
            <person name="Gerashchenko M.V."/>
            <person name="Fan D."/>
            <person name="Hee Yim S."/>
            <person name="Yao X."/>
            <person name="Jordan D."/>
            <person name="Xiong Y."/>
            <person name="Ma Y."/>
            <person name="Lyapunov A.N."/>
            <person name="Chen G."/>
            <person name="Kulakova O.I."/>
            <person name="Sun Y."/>
            <person name="Lee S.G."/>
            <person name="Bronson R.T."/>
            <person name="Moskalev A.A."/>
            <person name="Sunyaev S.R."/>
            <person name="Zhang G."/>
            <person name="Krogh A."/>
            <person name="Wang J."/>
            <person name="Gladyshev V.N."/>
        </authorList>
    </citation>
    <scope>NUCLEOTIDE SEQUENCE [LARGE SCALE GENOMIC DNA]</scope>
</reference>
<accession>S7NLQ4</accession>
<name>S7NLQ4_MYOBR</name>
<gene>
    <name evidence="1" type="ORF">D623_10012922</name>
</gene>
<dbReference type="AlphaFoldDB" id="S7NLQ4"/>
<protein>
    <submittedName>
        <fullName evidence="1">Uncharacterized protein</fullName>
    </submittedName>
</protein>
<proteinExistence type="predicted"/>
<evidence type="ECO:0000313" key="1">
    <source>
        <dbReference type="EMBL" id="EPQ18509.1"/>
    </source>
</evidence>
<keyword evidence="2" id="KW-1185">Reference proteome</keyword>
<dbReference type="Proteomes" id="UP000052978">
    <property type="component" value="Unassembled WGS sequence"/>
</dbReference>
<evidence type="ECO:0000313" key="2">
    <source>
        <dbReference type="Proteomes" id="UP000052978"/>
    </source>
</evidence>
<sequence length="129" mass="14215">MVKDLSLADCPGMALLYPGSVPERQKTFHIPMRENQRNDPGKIPQHSRETQEVAQLVDGMSQGLEPRSAPSAALMMRTSLLPGERLEGAPPGLTLSPVPGTLRSEDIRQQEKNLFYPRINAVIQSASRL</sequence>
<organism evidence="1 2">
    <name type="scientific">Myotis brandtii</name>
    <name type="common">Brandt's bat</name>
    <dbReference type="NCBI Taxonomy" id="109478"/>
    <lineage>
        <taxon>Eukaryota</taxon>
        <taxon>Metazoa</taxon>
        <taxon>Chordata</taxon>
        <taxon>Craniata</taxon>
        <taxon>Vertebrata</taxon>
        <taxon>Euteleostomi</taxon>
        <taxon>Mammalia</taxon>
        <taxon>Eutheria</taxon>
        <taxon>Laurasiatheria</taxon>
        <taxon>Chiroptera</taxon>
        <taxon>Yangochiroptera</taxon>
        <taxon>Vespertilionidae</taxon>
        <taxon>Myotis</taxon>
    </lineage>
</organism>